<evidence type="ECO:0000313" key="2">
    <source>
        <dbReference type="Proteomes" id="UP001159363"/>
    </source>
</evidence>
<dbReference type="Proteomes" id="UP001159363">
    <property type="component" value="Chromosome 3"/>
</dbReference>
<keyword evidence="2" id="KW-1185">Reference proteome</keyword>
<proteinExistence type="predicted"/>
<organism evidence="1 2">
    <name type="scientific">Dryococelus australis</name>
    <dbReference type="NCBI Taxonomy" id="614101"/>
    <lineage>
        <taxon>Eukaryota</taxon>
        <taxon>Metazoa</taxon>
        <taxon>Ecdysozoa</taxon>
        <taxon>Arthropoda</taxon>
        <taxon>Hexapoda</taxon>
        <taxon>Insecta</taxon>
        <taxon>Pterygota</taxon>
        <taxon>Neoptera</taxon>
        <taxon>Polyneoptera</taxon>
        <taxon>Phasmatodea</taxon>
        <taxon>Verophasmatodea</taxon>
        <taxon>Anareolatae</taxon>
        <taxon>Phasmatidae</taxon>
        <taxon>Eurycanthinae</taxon>
        <taxon>Dryococelus</taxon>
    </lineage>
</organism>
<comment type="caution">
    <text evidence="1">The sequence shown here is derived from an EMBL/GenBank/DDBJ whole genome shotgun (WGS) entry which is preliminary data.</text>
</comment>
<evidence type="ECO:0008006" key="3">
    <source>
        <dbReference type="Google" id="ProtNLM"/>
    </source>
</evidence>
<gene>
    <name evidence="1" type="ORF">PR048_007587</name>
</gene>
<accession>A0ABQ9HVL1</accession>
<name>A0ABQ9HVL1_9NEOP</name>
<dbReference type="EMBL" id="JARBHB010000003">
    <property type="protein sequence ID" value="KAJ8888100.1"/>
    <property type="molecule type" value="Genomic_DNA"/>
</dbReference>
<evidence type="ECO:0000313" key="1">
    <source>
        <dbReference type="EMBL" id="KAJ8888100.1"/>
    </source>
</evidence>
<reference evidence="1 2" key="1">
    <citation type="submission" date="2023-02" db="EMBL/GenBank/DDBJ databases">
        <title>LHISI_Scaffold_Assembly.</title>
        <authorList>
            <person name="Stuart O.P."/>
            <person name="Cleave R."/>
            <person name="Magrath M.J.L."/>
            <person name="Mikheyev A.S."/>
        </authorList>
    </citation>
    <scope>NUCLEOTIDE SEQUENCE [LARGE SCALE GENOMIC DNA]</scope>
    <source>
        <strain evidence="1">Daus_M_001</strain>
        <tissue evidence="1">Leg muscle</tissue>
    </source>
</reference>
<sequence>MNEVAMHVRIANLRNDIVNSVDHVFGDHQRCASYFCAGAKEGEANIIHLLNEHGLYQQTKSLAGNLSRHSRSLLYNVVKNCVNQYNSAALKKRVASINYTKHGSYRALYAAVVLAYN</sequence>
<protein>
    <recommendedName>
        <fullName evidence="3">Transposase</fullName>
    </recommendedName>
</protein>